<keyword evidence="3" id="KW-1185">Reference proteome</keyword>
<dbReference type="EMBL" id="BJHW01000002">
    <property type="protein sequence ID" value="GDY60065.1"/>
    <property type="molecule type" value="Genomic_DNA"/>
</dbReference>
<evidence type="ECO:0000313" key="2">
    <source>
        <dbReference type="EMBL" id="GDY60065.1"/>
    </source>
</evidence>
<comment type="caution">
    <text evidence="2">The sequence shown here is derived from an EMBL/GenBank/DDBJ whole genome shotgun (WGS) entry which is preliminary data.</text>
</comment>
<organism evidence="2 3">
    <name type="scientific">Streptomyces violaceusniger</name>
    <dbReference type="NCBI Taxonomy" id="68280"/>
    <lineage>
        <taxon>Bacteria</taxon>
        <taxon>Bacillati</taxon>
        <taxon>Actinomycetota</taxon>
        <taxon>Actinomycetes</taxon>
        <taxon>Kitasatosporales</taxon>
        <taxon>Streptomycetaceae</taxon>
        <taxon>Streptomyces</taxon>
        <taxon>Streptomyces violaceusniger group</taxon>
    </lineage>
</organism>
<name>A0A4D4LGD9_STRVO</name>
<evidence type="ECO:0000313" key="3">
    <source>
        <dbReference type="Proteomes" id="UP000301309"/>
    </source>
</evidence>
<protein>
    <submittedName>
        <fullName evidence="2">Uncharacterized protein</fullName>
    </submittedName>
</protein>
<dbReference type="AlphaFoldDB" id="A0A4D4LGD9"/>
<feature type="region of interest" description="Disordered" evidence="1">
    <location>
        <begin position="42"/>
        <end position="64"/>
    </location>
</feature>
<sequence>MFPHGDPYEFAQTDPTMQGSSISRACRVRLCTGCGLVAQGGADGGDHDGPLGHRLQRPTSARGVRPERLADALVARSADVFPDWGSVIRFAASEFGSRGPDPRGRCTGTRGSL</sequence>
<gene>
    <name evidence="2" type="ORF">SVIO_106880</name>
</gene>
<proteinExistence type="predicted"/>
<reference evidence="2 3" key="1">
    <citation type="journal article" date="2020" name="Int. J. Syst. Evol. Microbiol.">
        <title>Reclassification of Streptomyces castelarensis and Streptomyces sporoclivatus as later heterotypic synonyms of Streptomyces antimycoticus.</title>
        <authorList>
            <person name="Komaki H."/>
            <person name="Tamura T."/>
        </authorList>
    </citation>
    <scope>NUCLEOTIDE SEQUENCE [LARGE SCALE GENOMIC DNA]</scope>
    <source>
        <strain evidence="2 3">NBRC 13459</strain>
    </source>
</reference>
<accession>A0A4D4LGD9</accession>
<evidence type="ECO:0000256" key="1">
    <source>
        <dbReference type="SAM" id="MobiDB-lite"/>
    </source>
</evidence>
<dbReference type="Proteomes" id="UP000301309">
    <property type="component" value="Unassembled WGS sequence"/>
</dbReference>